<dbReference type="NCBIfam" id="NF040521">
    <property type="entry name" value="C45_proenzyme"/>
    <property type="match status" value="1"/>
</dbReference>
<keyword evidence="3" id="KW-1185">Reference proteome</keyword>
<dbReference type="EMBL" id="FOYZ01000005">
    <property type="protein sequence ID" value="SFR75903.1"/>
    <property type="molecule type" value="Genomic_DNA"/>
</dbReference>
<dbReference type="RefSeq" id="WP_092560073.1">
    <property type="nucleotide sequence ID" value="NZ_FOYZ01000005.1"/>
</dbReference>
<name>A0A1I6JA88_9FIRM</name>
<dbReference type="SUPFAM" id="SSF56235">
    <property type="entry name" value="N-terminal nucleophile aminohydrolases (Ntn hydrolases)"/>
    <property type="match status" value="1"/>
</dbReference>
<sequence>MDERIRKEVLFKHAVLEGSSYEVGTQLAALYQGRDDYLKLCSTPFYGSAKNTQEEVAKISKLIDQYCPGMNEEIQGFAEQIHKKPQDILLYYSYLGKEELHCSHFAVMPKDTEELYLARNYDYGWDVEPLFLTTKIKGMASHFGFASFLFGRFDGMNEYGVSVTTSGVPISYSTELSGFVFIIAVRAILEHARNVEDAVNILMEMPIGEGRSYIIADSTGKAALVEVAGNEKAYRMMEPKSKQRYLVAANHFSLPEMNQYSTSIVWHSQKRYETMDRVLQNNSSDFDIEDIKSLLSKPVPEGVCTEHYVEGFGTIWSVIFKPMKKKLLVCFGAPKYGNWVEFDFQRKTKNKDYIIQLINEISPSEFWSVPSSEILETVIQKLSKEKDILGVVLVHGYQLDEVWIDEGMDVTVIVSSLGKYRSYYCTQLAGIIVRIHAMTREDLKNEDALLVRSYSTGYPGVLVYTKDETLGEFFKKTFEPKEYGKKIIMFRSAVRAVKLIQQAKISLYRFRDFSGTYLLLINMIQDLAEIEVNLHNEALQNPVLMKAFHENPEFFHSIYTDLIYGQVNEKIIYHTLDEIEAYLEAKADIIFEPVLNYLGKKYEFQGVSDIDDVLGKKYGLSESLYKTLEWLAQKEIILQGTITSKLTYKGKEEFEQLAYFYSTGKFQNERGE</sequence>
<dbReference type="AlphaFoldDB" id="A0A1I6JA88"/>
<dbReference type="PANTHER" id="PTHR34180">
    <property type="entry name" value="PEPTIDASE C45"/>
    <property type="match status" value="1"/>
</dbReference>
<dbReference type="OrthoDB" id="8617387at2"/>
<feature type="domain" description="Peptidase C45 hydrolase" evidence="1">
    <location>
        <begin position="110"/>
        <end position="335"/>
    </location>
</feature>
<organism evidence="2 3">
    <name type="scientific">Anaeromicropila populeti</name>
    <dbReference type="NCBI Taxonomy" id="37658"/>
    <lineage>
        <taxon>Bacteria</taxon>
        <taxon>Bacillati</taxon>
        <taxon>Bacillota</taxon>
        <taxon>Clostridia</taxon>
        <taxon>Lachnospirales</taxon>
        <taxon>Lachnospiraceae</taxon>
        <taxon>Anaeromicropila</taxon>
    </lineage>
</organism>
<protein>
    <submittedName>
        <fullName evidence="2">Predicted choloylglycine hydrolase</fullName>
    </submittedName>
</protein>
<proteinExistence type="predicted"/>
<dbReference type="Pfam" id="PF03417">
    <property type="entry name" value="AAT"/>
    <property type="match status" value="1"/>
</dbReference>
<dbReference type="InterPro" id="IPR005079">
    <property type="entry name" value="Peptidase_C45_hydrolase"/>
</dbReference>
<dbReference type="GO" id="GO:0016787">
    <property type="term" value="F:hydrolase activity"/>
    <property type="evidence" value="ECO:0007669"/>
    <property type="project" value="UniProtKB-KW"/>
</dbReference>
<dbReference type="STRING" id="37658.SAMN05661086_01503"/>
<accession>A0A1I6JA88</accession>
<evidence type="ECO:0000313" key="3">
    <source>
        <dbReference type="Proteomes" id="UP000199659"/>
    </source>
</evidence>
<evidence type="ECO:0000313" key="2">
    <source>
        <dbReference type="EMBL" id="SFR75903.1"/>
    </source>
</evidence>
<reference evidence="2 3" key="1">
    <citation type="submission" date="2016-10" db="EMBL/GenBank/DDBJ databases">
        <authorList>
            <person name="de Groot N.N."/>
        </authorList>
    </citation>
    <scope>NUCLEOTIDE SEQUENCE [LARGE SCALE GENOMIC DNA]</scope>
    <source>
        <strain evidence="2 3">743A</strain>
    </source>
</reference>
<gene>
    <name evidence="2" type="ORF">SAMN05661086_01503</name>
</gene>
<dbReference type="Proteomes" id="UP000199659">
    <property type="component" value="Unassembled WGS sequence"/>
</dbReference>
<dbReference type="InterPro" id="IPR047801">
    <property type="entry name" value="Peptidase_C45"/>
</dbReference>
<dbReference type="Gene3D" id="3.60.60.10">
    <property type="entry name" value="Penicillin V Acylase, Chain A"/>
    <property type="match status" value="1"/>
</dbReference>
<dbReference type="PANTHER" id="PTHR34180:SF1">
    <property type="entry name" value="BETA-ALANYL-DOPAMINE_CARCININE HYDROLASE"/>
    <property type="match status" value="1"/>
</dbReference>
<evidence type="ECO:0000259" key="1">
    <source>
        <dbReference type="Pfam" id="PF03417"/>
    </source>
</evidence>
<dbReference type="InterPro" id="IPR047794">
    <property type="entry name" value="C45_proenzyme-like"/>
</dbReference>
<dbReference type="InterPro" id="IPR029055">
    <property type="entry name" value="Ntn_hydrolases_N"/>
</dbReference>
<keyword evidence="2" id="KW-0378">Hydrolase</keyword>